<dbReference type="AlphaFoldDB" id="A0A845HXX5"/>
<dbReference type="PROSITE" id="PS50895">
    <property type="entry name" value="SURF1"/>
    <property type="match status" value="1"/>
</dbReference>
<reference evidence="7" key="1">
    <citation type="submission" date="2019-12" db="EMBL/GenBank/DDBJ databases">
        <title>Novel species isolated from a subtropical stream in China.</title>
        <authorList>
            <person name="Lu H."/>
        </authorList>
    </citation>
    <scope>NUCLEOTIDE SEQUENCE [LARGE SCALE GENOMIC DNA]</scope>
    <source>
        <strain evidence="7">FT93W</strain>
    </source>
</reference>
<accession>A0A845HXX5</accession>
<dbReference type="RefSeq" id="WP_161035394.1">
    <property type="nucleotide sequence ID" value="NZ_WWCL01000002.1"/>
</dbReference>
<dbReference type="InterPro" id="IPR002994">
    <property type="entry name" value="Surf1/Shy1"/>
</dbReference>
<dbReference type="Pfam" id="PF02104">
    <property type="entry name" value="SURF1"/>
    <property type="match status" value="1"/>
</dbReference>
<dbReference type="Proteomes" id="UP000444316">
    <property type="component" value="Unassembled WGS sequence"/>
</dbReference>
<evidence type="ECO:0000313" key="7">
    <source>
        <dbReference type="EMBL" id="MYN45849.1"/>
    </source>
</evidence>
<dbReference type="GO" id="GO:0005886">
    <property type="term" value="C:plasma membrane"/>
    <property type="evidence" value="ECO:0007669"/>
    <property type="project" value="UniProtKB-SubCell"/>
</dbReference>
<proteinExistence type="inferred from homology"/>
<organism evidence="7 8">
    <name type="scientific">Duganella fentianensis</name>
    <dbReference type="NCBI Taxonomy" id="2692177"/>
    <lineage>
        <taxon>Bacteria</taxon>
        <taxon>Pseudomonadati</taxon>
        <taxon>Pseudomonadota</taxon>
        <taxon>Betaproteobacteria</taxon>
        <taxon>Burkholderiales</taxon>
        <taxon>Oxalobacteraceae</taxon>
        <taxon>Telluria group</taxon>
        <taxon>Duganella</taxon>
    </lineage>
</organism>
<comment type="subcellular location">
    <subcellularLocation>
        <location evidence="6">Cell membrane</location>
        <topology evidence="6">Multi-pass membrane protein</topology>
    </subcellularLocation>
    <subcellularLocation>
        <location evidence="1">Membrane</location>
    </subcellularLocation>
</comment>
<evidence type="ECO:0000256" key="1">
    <source>
        <dbReference type="ARBA" id="ARBA00004370"/>
    </source>
</evidence>
<keyword evidence="4 6" id="KW-1133">Transmembrane helix</keyword>
<gene>
    <name evidence="7" type="ORF">GTP23_12405</name>
</gene>
<evidence type="ECO:0000256" key="5">
    <source>
        <dbReference type="ARBA" id="ARBA00023136"/>
    </source>
</evidence>
<evidence type="ECO:0000256" key="2">
    <source>
        <dbReference type="ARBA" id="ARBA00007165"/>
    </source>
</evidence>
<comment type="similarity">
    <text evidence="2 6">Belongs to the SURF1 family.</text>
</comment>
<dbReference type="CDD" id="cd06662">
    <property type="entry name" value="SURF1"/>
    <property type="match status" value="1"/>
</dbReference>
<dbReference type="PANTHER" id="PTHR23427">
    <property type="entry name" value="SURFEIT LOCUS PROTEIN"/>
    <property type="match status" value="1"/>
</dbReference>
<comment type="caution">
    <text evidence="7">The sequence shown here is derived from an EMBL/GenBank/DDBJ whole genome shotgun (WGS) entry which is preliminary data.</text>
</comment>
<sequence length="286" mass="30671">MMATQSPAPQRNRALRVVLLAIASLLCAGFFALGTWQVYRLQWKLDLIERVNQRVHAEPDFPPPPSHWAQITAASDEYRHVLLNGVLLYELTSKVQAVTALGSGYWLVTPLCQVDGSVVLVNRGFVSAEAARELPAPVRAGDQACKAATAGGPAVSVTGLLRISETRGGFLRANDAAAGRWYSRDVAAMAAALGLKQGSVAPYFVDADAPAEQRLAALQAGSDAEALRPSDRQGAGSSLAHPVGGLTVISFPNNHLVYALTWYGLALMVAGIAWWMSRDARRWNRA</sequence>
<evidence type="ECO:0000313" key="8">
    <source>
        <dbReference type="Proteomes" id="UP000444316"/>
    </source>
</evidence>
<evidence type="ECO:0000256" key="6">
    <source>
        <dbReference type="RuleBase" id="RU363076"/>
    </source>
</evidence>
<keyword evidence="8" id="KW-1185">Reference proteome</keyword>
<keyword evidence="6" id="KW-1003">Cell membrane</keyword>
<dbReference type="EMBL" id="WWCL01000002">
    <property type="protein sequence ID" value="MYN45849.1"/>
    <property type="molecule type" value="Genomic_DNA"/>
</dbReference>
<feature type="transmembrane region" description="Helical" evidence="6">
    <location>
        <begin position="256"/>
        <end position="276"/>
    </location>
</feature>
<name>A0A845HXX5_9BURK</name>
<comment type="caution">
    <text evidence="6">Lacks conserved residue(s) required for the propagation of feature annotation.</text>
</comment>
<keyword evidence="5 6" id="KW-0472">Membrane</keyword>
<dbReference type="PANTHER" id="PTHR23427:SF2">
    <property type="entry name" value="SURFEIT LOCUS PROTEIN 1"/>
    <property type="match status" value="1"/>
</dbReference>
<evidence type="ECO:0000256" key="4">
    <source>
        <dbReference type="ARBA" id="ARBA00022989"/>
    </source>
</evidence>
<keyword evidence="3 6" id="KW-0812">Transmembrane</keyword>
<dbReference type="InterPro" id="IPR045214">
    <property type="entry name" value="Surf1/Surf4"/>
</dbReference>
<evidence type="ECO:0000256" key="3">
    <source>
        <dbReference type="ARBA" id="ARBA00022692"/>
    </source>
</evidence>
<protein>
    <recommendedName>
        <fullName evidence="6">SURF1-like protein</fullName>
    </recommendedName>
</protein>